<reference evidence="1" key="1">
    <citation type="submission" date="2021-05" db="EMBL/GenBank/DDBJ databases">
        <authorList>
            <person name="Alioto T."/>
            <person name="Alioto T."/>
            <person name="Gomez Garrido J."/>
        </authorList>
    </citation>
    <scope>NUCLEOTIDE SEQUENCE</scope>
</reference>
<dbReference type="EMBL" id="HBUE01291086">
    <property type="protein sequence ID" value="CAG6573975.1"/>
    <property type="molecule type" value="Transcribed_RNA"/>
</dbReference>
<dbReference type="EMBL" id="HBUE01185393">
    <property type="protein sequence ID" value="CAG6522358.1"/>
    <property type="molecule type" value="Transcribed_RNA"/>
</dbReference>
<organism evidence="1">
    <name type="scientific">Culex pipiens</name>
    <name type="common">House mosquito</name>
    <dbReference type="NCBI Taxonomy" id="7175"/>
    <lineage>
        <taxon>Eukaryota</taxon>
        <taxon>Metazoa</taxon>
        <taxon>Ecdysozoa</taxon>
        <taxon>Arthropoda</taxon>
        <taxon>Hexapoda</taxon>
        <taxon>Insecta</taxon>
        <taxon>Pterygota</taxon>
        <taxon>Neoptera</taxon>
        <taxon>Endopterygota</taxon>
        <taxon>Diptera</taxon>
        <taxon>Nematocera</taxon>
        <taxon>Culicoidea</taxon>
        <taxon>Culicidae</taxon>
        <taxon>Culicinae</taxon>
        <taxon>Culicini</taxon>
        <taxon>Culex</taxon>
        <taxon>Culex</taxon>
    </lineage>
</organism>
<accession>A0A8D8GWM8</accession>
<protein>
    <submittedName>
        <fullName evidence="1">(northern house mosquito) hypothetical protein</fullName>
    </submittedName>
</protein>
<name>A0A8D8GWM8_CULPI</name>
<proteinExistence type="predicted"/>
<sequence length="159" mass="17840">MCRMFRQGQLDVSTVRLGTLRSVRAGSRAEALVPAEPQHLHQHGQPVGLLLQMRRVCGERHRRQRAGGDSGRAQGRRLRHRVRDVLHDGGDQLVQVGRWRRPGKRQQYVLLERFRLGGTVVGIVGRVLDFVTFRGGAVGGDVDYPRPEAATPQADNLQR</sequence>
<dbReference type="EMBL" id="HBUE01185391">
    <property type="protein sequence ID" value="CAG6522354.1"/>
    <property type="molecule type" value="Transcribed_RNA"/>
</dbReference>
<dbReference type="EMBL" id="HBUE01291084">
    <property type="protein sequence ID" value="CAG6573971.1"/>
    <property type="molecule type" value="Transcribed_RNA"/>
</dbReference>
<evidence type="ECO:0000313" key="1">
    <source>
        <dbReference type="EMBL" id="CAG6522358.1"/>
    </source>
</evidence>
<dbReference type="AlphaFoldDB" id="A0A8D8GWM8"/>